<dbReference type="InterPro" id="IPR025419">
    <property type="entry name" value="DUF4142"/>
</dbReference>
<reference evidence="3 4" key="1">
    <citation type="submission" date="2024-04" db="EMBL/GenBank/DDBJ databases">
        <title>New Clade of Flavobacterium.</title>
        <authorList>
            <person name="Matos L."/>
            <person name="Proenca D.N."/>
            <person name="Fransisco R.M."/>
            <person name="Chung A.P."/>
            <person name="Maccario L."/>
            <person name="Sorensen S.J."/>
            <person name="Morais P.V."/>
        </authorList>
    </citation>
    <scope>NUCLEOTIDE SEQUENCE [LARGE SCALE GENOMIC DNA]</scope>
    <source>
        <strain evidence="3 4">FZUC8N2.13</strain>
    </source>
</reference>
<comment type="caution">
    <text evidence="3">The sequence shown here is derived from an EMBL/GenBank/DDBJ whole genome shotgun (WGS) entry which is preliminary data.</text>
</comment>
<gene>
    <name evidence="3" type="ORF">AAGV28_14735</name>
</gene>
<keyword evidence="1" id="KW-0175">Coiled coil</keyword>
<dbReference type="PANTHER" id="PTHR38593:SF1">
    <property type="entry name" value="BLR2558 PROTEIN"/>
    <property type="match status" value="1"/>
</dbReference>
<keyword evidence="4" id="KW-1185">Reference proteome</keyword>
<dbReference type="Gene3D" id="1.20.1260.10">
    <property type="match status" value="1"/>
</dbReference>
<dbReference type="EMBL" id="JBCFQL010000018">
    <property type="protein sequence ID" value="MFA9192631.1"/>
    <property type="molecule type" value="Genomic_DNA"/>
</dbReference>
<accession>A0ABV4TI35</accession>
<name>A0ABV4TI35_9FLAO</name>
<dbReference type="PANTHER" id="PTHR38593">
    <property type="entry name" value="BLR2558 PROTEIN"/>
    <property type="match status" value="1"/>
</dbReference>
<dbReference type="RefSeq" id="WP_373407522.1">
    <property type="nucleotide sequence ID" value="NZ_JBCFQL010000018.1"/>
</dbReference>
<evidence type="ECO:0000313" key="4">
    <source>
        <dbReference type="Proteomes" id="UP001574169"/>
    </source>
</evidence>
<dbReference type="PROSITE" id="PS51257">
    <property type="entry name" value="PROKAR_LIPOPROTEIN"/>
    <property type="match status" value="1"/>
</dbReference>
<dbReference type="InterPro" id="IPR012347">
    <property type="entry name" value="Ferritin-like"/>
</dbReference>
<organism evidence="3 4">
    <name type="scientific">Flavobacterium zubiriense</name>
    <dbReference type="NCBI Taxonomy" id="3138075"/>
    <lineage>
        <taxon>Bacteria</taxon>
        <taxon>Pseudomonadati</taxon>
        <taxon>Bacteroidota</taxon>
        <taxon>Flavobacteriia</taxon>
        <taxon>Flavobacteriales</taxon>
        <taxon>Flavobacteriaceae</taxon>
        <taxon>Flavobacterium</taxon>
    </lineage>
</organism>
<sequence length="196" mass="22348">MKKIFIARNAFLVIGLIASSFISCKDASKQEDTMEVVEEQNEVQLEENNTQKEEANFFVDIAEMDLIEIETAKLATEKATNVEVKKYAEMLVTHHTKSSAELKNLADGRQLSLPTSLTDKGKDVYNKLNEKSGQEFDKEFIDTMIDDHEKTIRKMEDASEDNDNDQNVKVWASNKITSLTSHLQQAKMIKEKLDKK</sequence>
<feature type="coiled-coil region" evidence="1">
    <location>
        <begin position="27"/>
        <end position="56"/>
    </location>
</feature>
<evidence type="ECO:0000259" key="2">
    <source>
        <dbReference type="Pfam" id="PF13628"/>
    </source>
</evidence>
<feature type="domain" description="DUF4142" evidence="2">
    <location>
        <begin position="54"/>
        <end position="188"/>
    </location>
</feature>
<dbReference type="Proteomes" id="UP001574169">
    <property type="component" value="Unassembled WGS sequence"/>
</dbReference>
<proteinExistence type="predicted"/>
<protein>
    <submittedName>
        <fullName evidence="3">DUF4142 domain-containing protein</fullName>
    </submittedName>
</protein>
<evidence type="ECO:0000313" key="3">
    <source>
        <dbReference type="EMBL" id="MFA9192631.1"/>
    </source>
</evidence>
<dbReference type="Pfam" id="PF13628">
    <property type="entry name" value="DUF4142"/>
    <property type="match status" value="1"/>
</dbReference>
<evidence type="ECO:0000256" key="1">
    <source>
        <dbReference type="SAM" id="Coils"/>
    </source>
</evidence>